<evidence type="ECO:0000256" key="1">
    <source>
        <dbReference type="SAM" id="SignalP"/>
    </source>
</evidence>
<feature type="signal peptide" evidence="1">
    <location>
        <begin position="1"/>
        <end position="21"/>
    </location>
</feature>
<evidence type="ECO:0000313" key="2">
    <source>
        <dbReference type="EMBL" id="KAJ9157669.1"/>
    </source>
</evidence>
<keyword evidence="1" id="KW-0732">Signal</keyword>
<name>A0AA38RUR5_9PEZI</name>
<comment type="caution">
    <text evidence="2">The sequence shown here is derived from an EMBL/GenBank/DDBJ whole genome shotgun (WGS) entry which is preliminary data.</text>
</comment>
<accession>A0AA38RUR5</accession>
<gene>
    <name evidence="2" type="ORF">NKR23_g107</name>
</gene>
<feature type="chain" id="PRO_5041414994" evidence="1">
    <location>
        <begin position="22"/>
        <end position="132"/>
    </location>
</feature>
<proteinExistence type="predicted"/>
<organism evidence="2 3">
    <name type="scientific">Pleurostoma richardsiae</name>
    <dbReference type="NCBI Taxonomy" id="41990"/>
    <lineage>
        <taxon>Eukaryota</taxon>
        <taxon>Fungi</taxon>
        <taxon>Dikarya</taxon>
        <taxon>Ascomycota</taxon>
        <taxon>Pezizomycotina</taxon>
        <taxon>Sordariomycetes</taxon>
        <taxon>Sordariomycetidae</taxon>
        <taxon>Calosphaeriales</taxon>
        <taxon>Pleurostomataceae</taxon>
        <taxon>Pleurostoma</taxon>
    </lineage>
</organism>
<dbReference type="EMBL" id="JANBVO010000001">
    <property type="protein sequence ID" value="KAJ9157669.1"/>
    <property type="molecule type" value="Genomic_DNA"/>
</dbReference>
<protein>
    <submittedName>
        <fullName evidence="2">Uncharacterized protein</fullName>
    </submittedName>
</protein>
<sequence length="132" mass="12070">MYSKTILTTALAALLATTAVASPISPRSGVAASPKQARQNGGALSGLLDTLGLGNAAGDATSGAGGLVDTLTSLLGGGGAADATAGQNSAAAGDDPLAALTGLLNGASGGAGANSTASAGALQGLLSGAKKH</sequence>
<reference evidence="2" key="1">
    <citation type="submission" date="2022-07" db="EMBL/GenBank/DDBJ databases">
        <title>Fungi with potential for degradation of polypropylene.</title>
        <authorList>
            <person name="Gostincar C."/>
        </authorList>
    </citation>
    <scope>NUCLEOTIDE SEQUENCE</scope>
    <source>
        <strain evidence="2">EXF-13308</strain>
    </source>
</reference>
<dbReference type="AlphaFoldDB" id="A0AA38RUR5"/>
<keyword evidence="3" id="KW-1185">Reference proteome</keyword>
<dbReference type="Proteomes" id="UP001174694">
    <property type="component" value="Unassembled WGS sequence"/>
</dbReference>
<evidence type="ECO:0000313" key="3">
    <source>
        <dbReference type="Proteomes" id="UP001174694"/>
    </source>
</evidence>